<sequence length="422" mass="47675">MATNNDSSIGKLGDDLLAEILTRLPSARSAFRCRSVSKRWNSLISIPFFSRHFDSRLHRFGHGGEPEQPILTASKLRESLVDFLPLTDSGRDHLSILDCCKELLLLGFTTGGGRQLDSTLLVCNPFTEQGLVLPVQSWPAGDDRSLARLVCEPCKPIALPDPNSDDEEEAAASFTHHHYCEYRFRVVRLYSPEDTILDVFCSESGEWMNVGLELGDQFSLDTKLLPSSCVVSVHGKLYWKNSERTIVGWNPFRPYDPPRSIAYLPRRFNLGSLLSFSQGALHMILVPILRTSDEVSVWRLEEEEEEGGGGGNRWRELYRVSWKKLLGNAASSKCRFERGDLEAGGVCSVVGHHTEKSEIVFLRCYGSASVVSCNLRTEEIGFLFDEGEFQYDSMILQPRVHFWTPQSRSRWSKCLNLRCEET</sequence>
<feature type="domain" description="F-box" evidence="1">
    <location>
        <begin position="12"/>
        <end position="52"/>
    </location>
</feature>
<dbReference type="InterPro" id="IPR001810">
    <property type="entry name" value="F-box_dom"/>
</dbReference>
<dbReference type="PANTHER" id="PTHR35546">
    <property type="entry name" value="F-BOX PROTEIN INTERACTION DOMAIN PROTEIN-RELATED"/>
    <property type="match status" value="1"/>
</dbReference>
<dbReference type="Proteomes" id="UP001497516">
    <property type="component" value="Chromosome 8"/>
</dbReference>
<dbReference type="Pfam" id="PF00646">
    <property type="entry name" value="F-box"/>
    <property type="match status" value="1"/>
</dbReference>
<organism evidence="2 3">
    <name type="scientific">Linum trigynum</name>
    <dbReference type="NCBI Taxonomy" id="586398"/>
    <lineage>
        <taxon>Eukaryota</taxon>
        <taxon>Viridiplantae</taxon>
        <taxon>Streptophyta</taxon>
        <taxon>Embryophyta</taxon>
        <taxon>Tracheophyta</taxon>
        <taxon>Spermatophyta</taxon>
        <taxon>Magnoliopsida</taxon>
        <taxon>eudicotyledons</taxon>
        <taxon>Gunneridae</taxon>
        <taxon>Pentapetalae</taxon>
        <taxon>rosids</taxon>
        <taxon>fabids</taxon>
        <taxon>Malpighiales</taxon>
        <taxon>Linaceae</taxon>
        <taxon>Linum</taxon>
    </lineage>
</organism>
<protein>
    <recommendedName>
        <fullName evidence="1">F-box domain-containing protein</fullName>
    </recommendedName>
</protein>
<dbReference type="InterPro" id="IPR036047">
    <property type="entry name" value="F-box-like_dom_sf"/>
</dbReference>
<dbReference type="EMBL" id="OZ034821">
    <property type="protein sequence ID" value="CAL1404947.1"/>
    <property type="molecule type" value="Genomic_DNA"/>
</dbReference>
<dbReference type="Gene3D" id="1.20.1280.50">
    <property type="match status" value="1"/>
</dbReference>
<dbReference type="SUPFAM" id="SSF81383">
    <property type="entry name" value="F-box domain"/>
    <property type="match status" value="1"/>
</dbReference>
<dbReference type="AlphaFoldDB" id="A0AAV2G446"/>
<gene>
    <name evidence="2" type="ORF">LTRI10_LOCUS44760</name>
</gene>
<dbReference type="InterPro" id="IPR055290">
    <property type="entry name" value="At3g26010-like"/>
</dbReference>
<proteinExistence type="predicted"/>
<evidence type="ECO:0000259" key="1">
    <source>
        <dbReference type="SMART" id="SM00256"/>
    </source>
</evidence>
<dbReference type="SMART" id="SM00256">
    <property type="entry name" value="FBOX"/>
    <property type="match status" value="1"/>
</dbReference>
<dbReference type="PANTHER" id="PTHR35546:SF128">
    <property type="entry name" value="F-BOX ASSOCIATED DOMAIN-CONTAINING PROTEIN"/>
    <property type="match status" value="1"/>
</dbReference>
<reference evidence="2 3" key="1">
    <citation type="submission" date="2024-04" db="EMBL/GenBank/DDBJ databases">
        <authorList>
            <person name="Fracassetti M."/>
        </authorList>
    </citation>
    <scope>NUCLEOTIDE SEQUENCE [LARGE SCALE GENOMIC DNA]</scope>
</reference>
<accession>A0AAV2G446</accession>
<evidence type="ECO:0000313" key="3">
    <source>
        <dbReference type="Proteomes" id="UP001497516"/>
    </source>
</evidence>
<keyword evidence="3" id="KW-1185">Reference proteome</keyword>
<evidence type="ECO:0000313" key="2">
    <source>
        <dbReference type="EMBL" id="CAL1404947.1"/>
    </source>
</evidence>
<name>A0AAV2G446_9ROSI</name>